<keyword evidence="1" id="KW-0812">Transmembrane</keyword>
<feature type="transmembrane region" description="Helical" evidence="1">
    <location>
        <begin position="12"/>
        <end position="33"/>
    </location>
</feature>
<evidence type="ECO:0000313" key="2">
    <source>
        <dbReference type="EMBL" id="SVD12560.1"/>
    </source>
</evidence>
<keyword evidence="1" id="KW-1133">Transmembrane helix</keyword>
<dbReference type="NCBIfam" id="TIGR02046">
    <property type="entry name" value="sdhC_b558_fam"/>
    <property type="match status" value="1"/>
</dbReference>
<dbReference type="Gene3D" id="1.20.1300.10">
    <property type="entry name" value="Fumarate reductase/succinate dehydrogenase, transmembrane subunit"/>
    <property type="match status" value="1"/>
</dbReference>
<feature type="transmembrane region" description="Helical" evidence="1">
    <location>
        <begin position="98"/>
        <end position="123"/>
    </location>
</feature>
<gene>
    <name evidence="2" type="ORF">METZ01_LOCUS365414</name>
</gene>
<feature type="transmembrane region" description="Helical" evidence="1">
    <location>
        <begin position="53"/>
        <end position="77"/>
    </location>
</feature>
<sequence length="217" mass="24291">MFSSSLGKKYLMALTGVVLIGFVFVHMAGNLQMLAGQEQINAYAHALQSLPWFVLWGSRLFLLLCVVLHAWTAFALISENRKARPQANRIENTKRAGWSSLHMGLSGSILLAFIVFHLLHFTIRIVYPEYDNLKTTVGSPDGSEIQDVYSMVVAGFRVEAVSIFYVVSMFLLCCHLSHGVSSVFQSLGLRSESWRSKLEMFSQAYAWIIFAGFSIVP</sequence>
<dbReference type="EMBL" id="UINC01131077">
    <property type="protein sequence ID" value="SVD12560.1"/>
    <property type="molecule type" value="Genomic_DNA"/>
</dbReference>
<dbReference type="GO" id="GO:0016020">
    <property type="term" value="C:membrane"/>
    <property type="evidence" value="ECO:0007669"/>
    <property type="project" value="InterPro"/>
</dbReference>
<proteinExistence type="predicted"/>
<dbReference type="InterPro" id="IPR034804">
    <property type="entry name" value="SQR/QFR_C/D"/>
</dbReference>
<name>A0A382SRI4_9ZZZZ</name>
<keyword evidence="1" id="KW-0472">Membrane</keyword>
<protein>
    <recommendedName>
        <fullName evidence="3">Succinate dehydrogenase cytochrome b subunit</fullName>
    </recommendedName>
</protein>
<evidence type="ECO:0000256" key="1">
    <source>
        <dbReference type="SAM" id="Phobius"/>
    </source>
</evidence>
<feature type="non-terminal residue" evidence="2">
    <location>
        <position position="217"/>
    </location>
</feature>
<accession>A0A382SRI4</accession>
<organism evidence="2">
    <name type="scientific">marine metagenome</name>
    <dbReference type="NCBI Taxonomy" id="408172"/>
    <lineage>
        <taxon>unclassified sequences</taxon>
        <taxon>metagenomes</taxon>
        <taxon>ecological metagenomes</taxon>
    </lineage>
</organism>
<dbReference type="AlphaFoldDB" id="A0A382SRI4"/>
<dbReference type="SUPFAM" id="SSF81343">
    <property type="entry name" value="Fumarate reductase respiratory complex transmembrane subunits"/>
    <property type="match status" value="1"/>
</dbReference>
<evidence type="ECO:0008006" key="3">
    <source>
        <dbReference type="Google" id="ProtNLM"/>
    </source>
</evidence>
<dbReference type="InterPro" id="IPR011138">
    <property type="entry name" value="Cytochrome_b-558"/>
</dbReference>
<dbReference type="CDD" id="cd03498">
    <property type="entry name" value="SQR_TypeB_2_TM"/>
    <property type="match status" value="1"/>
</dbReference>
<reference evidence="2" key="1">
    <citation type="submission" date="2018-05" db="EMBL/GenBank/DDBJ databases">
        <authorList>
            <person name="Lanie J.A."/>
            <person name="Ng W.-L."/>
            <person name="Kazmierczak K.M."/>
            <person name="Andrzejewski T.M."/>
            <person name="Davidsen T.M."/>
            <person name="Wayne K.J."/>
            <person name="Tettelin H."/>
            <person name="Glass J.I."/>
            <person name="Rusch D."/>
            <person name="Podicherti R."/>
            <person name="Tsui H.-C.T."/>
            <person name="Winkler M.E."/>
        </authorList>
    </citation>
    <scope>NUCLEOTIDE SEQUENCE</scope>
</reference>